<dbReference type="AlphaFoldDB" id="K5B9C7"/>
<protein>
    <submittedName>
        <fullName evidence="2">Uncharacterized protein</fullName>
    </submittedName>
</protein>
<organism evidence="2 3">
    <name type="scientific">Mycolicibacterium hassiacum (strain DSM 44199 / CIP 105218 / JCM 12690 / 3849)</name>
    <name type="common">Mycobacterium hassiacum</name>
    <dbReference type="NCBI Taxonomy" id="1122247"/>
    <lineage>
        <taxon>Bacteria</taxon>
        <taxon>Bacillati</taxon>
        <taxon>Actinomycetota</taxon>
        <taxon>Actinomycetes</taxon>
        <taxon>Mycobacteriales</taxon>
        <taxon>Mycobacteriaceae</taxon>
        <taxon>Mycolicibacterium</taxon>
    </lineage>
</organism>
<evidence type="ECO:0000313" key="3">
    <source>
        <dbReference type="Proteomes" id="UP000006265"/>
    </source>
</evidence>
<evidence type="ECO:0000256" key="1">
    <source>
        <dbReference type="SAM" id="MobiDB-lite"/>
    </source>
</evidence>
<dbReference type="PATRIC" id="fig|1122247.3.peg.715"/>
<proteinExistence type="predicted"/>
<keyword evidence="3" id="KW-1185">Reference proteome</keyword>
<dbReference type="Proteomes" id="UP000006265">
    <property type="component" value="Unassembled WGS sequence"/>
</dbReference>
<dbReference type="EMBL" id="AMRA01000020">
    <property type="protein sequence ID" value="EKF25218.1"/>
    <property type="molecule type" value="Genomic_DNA"/>
</dbReference>
<name>K5B9C7_MYCHD</name>
<gene>
    <name evidence="2" type="ORF">C731_0745</name>
</gene>
<reference evidence="2 3" key="1">
    <citation type="journal article" date="2012" name="J. Bacteriol.">
        <title>Genome sequence of Mycobacterium hassiacum DSM 44199, a rare source of heat-stable mycobacterial proteins.</title>
        <authorList>
            <person name="Tiago I."/>
            <person name="Maranha A."/>
            <person name="Mendes V."/>
            <person name="Alarico S."/>
            <person name="Moynihan P.J."/>
            <person name="Clarke A.J."/>
            <person name="Macedo-Ribeiro S."/>
            <person name="Pereira P.J."/>
            <person name="Empadinhas N."/>
        </authorList>
    </citation>
    <scope>NUCLEOTIDE SEQUENCE [LARGE SCALE GENOMIC DNA]</scope>
    <source>
        <strain evidence="3">DSM 44199 / CIP 105218 / JCM 12690 / 3849</strain>
    </source>
</reference>
<comment type="caution">
    <text evidence="2">The sequence shown here is derived from an EMBL/GenBank/DDBJ whole genome shotgun (WGS) entry which is preliminary data.</text>
</comment>
<evidence type="ECO:0000313" key="2">
    <source>
        <dbReference type="EMBL" id="EKF25218.1"/>
    </source>
</evidence>
<feature type="region of interest" description="Disordered" evidence="1">
    <location>
        <begin position="68"/>
        <end position="99"/>
    </location>
</feature>
<accession>K5B9C7</accession>
<sequence>MTGRVAATPSAAAVNAFCCSTYCSTEDVVARDAQLLLAALRQRFGDFVIPVVAGARVGTPCRPGRISPRVPSLRSCRPTAAPARGTDMPGIRVQPKRPG</sequence>